<organism evidence="1 2">
    <name type="scientific">Stylosanthes scabra</name>
    <dbReference type="NCBI Taxonomy" id="79078"/>
    <lineage>
        <taxon>Eukaryota</taxon>
        <taxon>Viridiplantae</taxon>
        <taxon>Streptophyta</taxon>
        <taxon>Embryophyta</taxon>
        <taxon>Tracheophyta</taxon>
        <taxon>Spermatophyta</taxon>
        <taxon>Magnoliopsida</taxon>
        <taxon>eudicotyledons</taxon>
        <taxon>Gunneridae</taxon>
        <taxon>Pentapetalae</taxon>
        <taxon>rosids</taxon>
        <taxon>fabids</taxon>
        <taxon>Fabales</taxon>
        <taxon>Fabaceae</taxon>
        <taxon>Papilionoideae</taxon>
        <taxon>50 kb inversion clade</taxon>
        <taxon>dalbergioids sensu lato</taxon>
        <taxon>Dalbergieae</taxon>
        <taxon>Pterocarpus clade</taxon>
        <taxon>Stylosanthes</taxon>
    </lineage>
</organism>
<proteinExistence type="predicted"/>
<dbReference type="Proteomes" id="UP001341840">
    <property type="component" value="Unassembled WGS sequence"/>
</dbReference>
<dbReference type="PANTHER" id="PTHR45884">
    <property type="entry name" value="N-ACETYLTRANSFERASE ECO"/>
    <property type="match status" value="1"/>
</dbReference>
<reference evidence="1 2" key="1">
    <citation type="journal article" date="2023" name="Plants (Basel)">
        <title>Bridging the Gap: Combining Genomics and Transcriptomics Approaches to Understand Stylosanthes scabra, an Orphan Legume from the Brazilian Caatinga.</title>
        <authorList>
            <person name="Ferreira-Neto J.R.C."/>
            <person name="da Silva M.D."/>
            <person name="Binneck E."/>
            <person name="de Melo N.F."/>
            <person name="da Silva R.H."/>
            <person name="de Melo A.L.T.M."/>
            <person name="Pandolfi V."/>
            <person name="Bustamante F.O."/>
            <person name="Brasileiro-Vidal A.C."/>
            <person name="Benko-Iseppon A.M."/>
        </authorList>
    </citation>
    <scope>NUCLEOTIDE SEQUENCE [LARGE SCALE GENOMIC DNA]</scope>
    <source>
        <tissue evidence="1">Leaves</tissue>
    </source>
</reference>
<dbReference type="PANTHER" id="PTHR45884:SF2">
    <property type="entry name" value="N-ACETYLTRANSFERASE ECO"/>
    <property type="match status" value="1"/>
</dbReference>
<name>A0ABU6SVR6_9FABA</name>
<protein>
    <submittedName>
        <fullName evidence="1">Protein CHROMOSOME TRANSMISSION FIDELITY 7</fullName>
    </submittedName>
</protein>
<keyword evidence="2" id="KW-1185">Reference proteome</keyword>
<dbReference type="EMBL" id="JASCZI010062481">
    <property type="protein sequence ID" value="MED6140544.1"/>
    <property type="molecule type" value="Genomic_DNA"/>
</dbReference>
<accession>A0ABU6SVR6</accession>
<evidence type="ECO:0000313" key="1">
    <source>
        <dbReference type="EMBL" id="MED6140544.1"/>
    </source>
</evidence>
<evidence type="ECO:0000313" key="2">
    <source>
        <dbReference type="Proteomes" id="UP001341840"/>
    </source>
</evidence>
<comment type="caution">
    <text evidence="1">The sequence shown here is derived from an EMBL/GenBank/DDBJ whole genome shotgun (WGS) entry which is preliminary data.</text>
</comment>
<gene>
    <name evidence="1" type="primary">CTF7_2</name>
    <name evidence="1" type="ORF">PIB30_094230</name>
</gene>
<sequence>MPTLKTDRIVLVLDTDPPAHRNKVEEVVRMMEIELGTGWILRQLCKVCLFISQHRIVGCLVAEPIKRSIQSGVFFFCWTF</sequence>